<protein>
    <submittedName>
        <fullName evidence="2">Uncharacterized protein</fullName>
    </submittedName>
</protein>
<evidence type="ECO:0000256" key="1">
    <source>
        <dbReference type="SAM" id="MobiDB-lite"/>
    </source>
</evidence>
<sequence>MTDSCGCWTEPQTPNPPPPELSPITRRMPGMSTFIWDPILQTAVTPIPPGRRTLQAEETQGAKREEPLSDKRLVLLSFVSSPLKIEAVYQCEVKSTFMSHYLLESLIQSIYIQQRTGKNKGTVFPREPSGLDTAVLAVRSCSACWVLEW</sequence>
<reference evidence="2" key="1">
    <citation type="journal article" date="2023" name="Science">
        <title>Genome structures resolve the early diversification of teleost fishes.</title>
        <authorList>
            <person name="Parey E."/>
            <person name="Louis A."/>
            <person name="Montfort J."/>
            <person name="Bouchez O."/>
            <person name="Roques C."/>
            <person name="Iampietro C."/>
            <person name="Lluch J."/>
            <person name="Castinel A."/>
            <person name="Donnadieu C."/>
            <person name="Desvignes T."/>
            <person name="Floi Bucao C."/>
            <person name="Jouanno E."/>
            <person name="Wen M."/>
            <person name="Mejri S."/>
            <person name="Dirks R."/>
            <person name="Jansen H."/>
            <person name="Henkel C."/>
            <person name="Chen W.J."/>
            <person name="Zahm M."/>
            <person name="Cabau C."/>
            <person name="Klopp C."/>
            <person name="Thompson A.W."/>
            <person name="Robinson-Rechavi M."/>
            <person name="Braasch I."/>
            <person name="Lecointre G."/>
            <person name="Bobe J."/>
            <person name="Postlethwait J.H."/>
            <person name="Berthelot C."/>
            <person name="Roest Crollius H."/>
            <person name="Guiguen Y."/>
        </authorList>
    </citation>
    <scope>NUCLEOTIDE SEQUENCE</scope>
    <source>
        <strain evidence="2">NC1722</strain>
    </source>
</reference>
<evidence type="ECO:0000313" key="2">
    <source>
        <dbReference type="EMBL" id="KAJ8417574.1"/>
    </source>
</evidence>
<proteinExistence type="predicted"/>
<accession>A0AAD7TAX3</accession>
<keyword evidence="3" id="KW-1185">Reference proteome</keyword>
<evidence type="ECO:0000313" key="3">
    <source>
        <dbReference type="Proteomes" id="UP001221898"/>
    </source>
</evidence>
<dbReference type="Proteomes" id="UP001221898">
    <property type="component" value="Unassembled WGS sequence"/>
</dbReference>
<name>A0AAD7TAX3_9TELE</name>
<gene>
    <name evidence="2" type="ORF">AAFF_G00224170</name>
</gene>
<dbReference type="EMBL" id="JAINUG010000003">
    <property type="protein sequence ID" value="KAJ8417574.1"/>
    <property type="molecule type" value="Genomic_DNA"/>
</dbReference>
<dbReference type="AlphaFoldDB" id="A0AAD7TAX3"/>
<organism evidence="2 3">
    <name type="scientific">Aldrovandia affinis</name>
    <dbReference type="NCBI Taxonomy" id="143900"/>
    <lineage>
        <taxon>Eukaryota</taxon>
        <taxon>Metazoa</taxon>
        <taxon>Chordata</taxon>
        <taxon>Craniata</taxon>
        <taxon>Vertebrata</taxon>
        <taxon>Euteleostomi</taxon>
        <taxon>Actinopterygii</taxon>
        <taxon>Neopterygii</taxon>
        <taxon>Teleostei</taxon>
        <taxon>Notacanthiformes</taxon>
        <taxon>Halosauridae</taxon>
        <taxon>Aldrovandia</taxon>
    </lineage>
</organism>
<comment type="caution">
    <text evidence="2">The sequence shown here is derived from an EMBL/GenBank/DDBJ whole genome shotgun (WGS) entry which is preliminary data.</text>
</comment>
<feature type="region of interest" description="Disordered" evidence="1">
    <location>
        <begin position="1"/>
        <end position="23"/>
    </location>
</feature>